<dbReference type="AlphaFoldDB" id="A0AAP0PNW4"/>
<name>A0AAP0PNW4_9MAGN</name>
<keyword evidence="2" id="KW-0732">Signal</keyword>
<feature type="region of interest" description="Disordered" evidence="1">
    <location>
        <begin position="49"/>
        <end position="75"/>
    </location>
</feature>
<proteinExistence type="predicted"/>
<keyword evidence="5" id="KW-1185">Reference proteome</keyword>
<dbReference type="Gene3D" id="3.40.50.450">
    <property type="match status" value="1"/>
</dbReference>
<dbReference type="InterPro" id="IPR029262">
    <property type="entry name" value="RPOL_N"/>
</dbReference>
<comment type="caution">
    <text evidence="4">The sequence shown here is derived from an EMBL/GenBank/DDBJ whole genome shotgun (WGS) entry which is preliminary data.</text>
</comment>
<accession>A0AAP0PNW4</accession>
<protein>
    <recommendedName>
        <fullName evidence="3">DNA-directed RNA polymerase N-terminal domain-containing protein</fullName>
    </recommendedName>
</protein>
<dbReference type="PANTHER" id="PTHR31223">
    <property type="entry name" value="LOG FAMILY PROTEIN YJL055W"/>
    <property type="match status" value="1"/>
</dbReference>
<dbReference type="GO" id="GO:0009691">
    <property type="term" value="P:cytokinin biosynthetic process"/>
    <property type="evidence" value="ECO:0007669"/>
    <property type="project" value="TreeGrafter"/>
</dbReference>
<feature type="signal peptide" evidence="2">
    <location>
        <begin position="1"/>
        <end position="20"/>
    </location>
</feature>
<organism evidence="4 5">
    <name type="scientific">Stephania yunnanensis</name>
    <dbReference type="NCBI Taxonomy" id="152371"/>
    <lineage>
        <taxon>Eukaryota</taxon>
        <taxon>Viridiplantae</taxon>
        <taxon>Streptophyta</taxon>
        <taxon>Embryophyta</taxon>
        <taxon>Tracheophyta</taxon>
        <taxon>Spermatophyta</taxon>
        <taxon>Magnoliopsida</taxon>
        <taxon>Ranunculales</taxon>
        <taxon>Menispermaceae</taxon>
        <taxon>Menispermoideae</taxon>
        <taxon>Cissampelideae</taxon>
        <taxon>Stephania</taxon>
    </lineage>
</organism>
<reference evidence="4 5" key="1">
    <citation type="submission" date="2024-01" db="EMBL/GenBank/DDBJ databases">
        <title>Genome assemblies of Stephania.</title>
        <authorList>
            <person name="Yang L."/>
        </authorList>
    </citation>
    <scope>NUCLEOTIDE SEQUENCE [LARGE SCALE GENOMIC DNA]</scope>
    <source>
        <strain evidence="4">YNDBR</strain>
        <tissue evidence="4">Leaf</tissue>
    </source>
</reference>
<dbReference type="GO" id="GO:0016799">
    <property type="term" value="F:hydrolase activity, hydrolyzing N-glycosyl compounds"/>
    <property type="evidence" value="ECO:0007669"/>
    <property type="project" value="TreeGrafter"/>
</dbReference>
<feature type="domain" description="DNA-directed RNA polymerase N-terminal" evidence="3">
    <location>
        <begin position="128"/>
        <end position="223"/>
    </location>
</feature>
<dbReference type="PANTHER" id="PTHR31223:SF85">
    <property type="entry name" value="CYTOKININ RIBOSIDE 5'-MONOPHOSPHATE PHOSPHORIBOHYDROLASE LOGL5-RELATED"/>
    <property type="match status" value="1"/>
</dbReference>
<dbReference type="GO" id="GO:0005634">
    <property type="term" value="C:nucleus"/>
    <property type="evidence" value="ECO:0007669"/>
    <property type="project" value="TreeGrafter"/>
</dbReference>
<dbReference type="EMBL" id="JBBNAF010000004">
    <property type="protein sequence ID" value="KAK9151448.1"/>
    <property type="molecule type" value="Genomic_DNA"/>
</dbReference>
<evidence type="ECO:0000313" key="4">
    <source>
        <dbReference type="EMBL" id="KAK9151448.1"/>
    </source>
</evidence>
<dbReference type="SUPFAM" id="SSF102405">
    <property type="entry name" value="MCP/YpsA-like"/>
    <property type="match status" value="1"/>
</dbReference>
<feature type="chain" id="PRO_5042916291" description="DNA-directed RNA polymerase N-terminal domain-containing protein" evidence="2">
    <location>
        <begin position="21"/>
        <end position="561"/>
    </location>
</feature>
<evidence type="ECO:0000259" key="3">
    <source>
        <dbReference type="Pfam" id="PF14700"/>
    </source>
</evidence>
<evidence type="ECO:0000313" key="5">
    <source>
        <dbReference type="Proteomes" id="UP001420932"/>
    </source>
</evidence>
<evidence type="ECO:0000256" key="2">
    <source>
        <dbReference type="SAM" id="SignalP"/>
    </source>
</evidence>
<dbReference type="Proteomes" id="UP001420932">
    <property type="component" value="Unassembled WGS sequence"/>
</dbReference>
<dbReference type="GO" id="GO:0005829">
    <property type="term" value="C:cytosol"/>
    <property type="evidence" value="ECO:0007669"/>
    <property type="project" value="TreeGrafter"/>
</dbReference>
<sequence length="561" mass="61572">MTSTLSLTYLAVSLARLTLCTLTSLSRSGLARSPRSRARHARLALTLNPHSHSTLTPRARSSRSHSRSTLTPRARSFGSRSLDRLACTRSSVIAIVWLSLALARPHLHRLLRLLGSKISILKMEKLIKHKKLRKVQKMLKNGKDTSWGRDPQAKLRSCLIKLLIESACVQPPVSQLSDCQPEIRPAFSHRVKTILKEPGKRGGAKKCEFIECDPLVQKGLHSTHLVVAILKWPEDLAMFFLGKKPSYQLAATELGKELVEKNLVYGGGNVGLMGLVSQAVYDGGRHVLGPSSSNSESDNSTLKLPSIPDTLYICIGLNKGKPGLLAHYMKWTRRGFHGDRGMVYIQTMLDHIALQNGDESTEGSSFEAMAAGMRTHGCRKHVEAHVVPMLETSANTPVPVPQEVARTYGIQELAPVPLETARLPGSLTLSLFGWSLIEYVVGARLRKAALLRAFGADRGALIDRIESWALTHHDEFGGLMRVARVTMKKKIVGGVWLKGTCDPNAFYASKLSIPCWGFQANLGIECHRNKPPEEEDDDVVGEQGLGVILLQPTSEAEPLGT</sequence>
<dbReference type="Pfam" id="PF14700">
    <property type="entry name" value="RPOL_N"/>
    <property type="match status" value="1"/>
</dbReference>
<evidence type="ECO:0000256" key="1">
    <source>
        <dbReference type="SAM" id="MobiDB-lite"/>
    </source>
</evidence>
<gene>
    <name evidence="4" type="ORF">Syun_009757</name>
</gene>